<dbReference type="InterPro" id="IPR051676">
    <property type="entry name" value="UPF0053_domain"/>
</dbReference>
<dbReference type="PANTHER" id="PTHR43099:SF2">
    <property type="entry name" value="UPF0053 PROTEIN YRKA"/>
    <property type="match status" value="1"/>
</dbReference>
<evidence type="ECO:0000259" key="11">
    <source>
        <dbReference type="PROSITE" id="PS51371"/>
    </source>
</evidence>
<evidence type="ECO:0000256" key="7">
    <source>
        <dbReference type="ARBA" id="ARBA00023136"/>
    </source>
</evidence>
<evidence type="ECO:0000256" key="1">
    <source>
        <dbReference type="ARBA" id="ARBA00004651"/>
    </source>
</evidence>
<keyword evidence="2" id="KW-1003">Cell membrane</keyword>
<evidence type="ECO:0000259" key="12">
    <source>
        <dbReference type="PROSITE" id="PS51846"/>
    </source>
</evidence>
<keyword evidence="4" id="KW-0677">Repeat</keyword>
<evidence type="ECO:0000256" key="2">
    <source>
        <dbReference type="ARBA" id="ARBA00022475"/>
    </source>
</evidence>
<keyword evidence="3 9" id="KW-0812">Transmembrane</keyword>
<dbReference type="SMART" id="SM01091">
    <property type="entry name" value="CorC_HlyC"/>
    <property type="match status" value="1"/>
</dbReference>
<dbReference type="InterPro" id="IPR005170">
    <property type="entry name" value="Transptr-assoc_dom"/>
</dbReference>
<keyword evidence="7 9" id="KW-0472">Membrane</keyword>
<evidence type="ECO:0000256" key="5">
    <source>
        <dbReference type="ARBA" id="ARBA00022989"/>
    </source>
</evidence>
<keyword evidence="5 9" id="KW-1133">Transmembrane helix</keyword>
<dbReference type="Gene3D" id="3.30.465.10">
    <property type="match status" value="1"/>
</dbReference>
<feature type="domain" description="CBS" evidence="11">
    <location>
        <begin position="215"/>
        <end position="276"/>
    </location>
</feature>
<dbReference type="InterPro" id="IPR002550">
    <property type="entry name" value="CNNM"/>
</dbReference>
<dbReference type="RefSeq" id="WP_345161712.1">
    <property type="nucleotide sequence ID" value="NZ_BAABHC010000029.1"/>
</dbReference>
<dbReference type="InterPro" id="IPR036318">
    <property type="entry name" value="FAD-bd_PCMH-like_sf"/>
</dbReference>
<feature type="transmembrane region" description="Helical" evidence="10">
    <location>
        <begin position="98"/>
        <end position="119"/>
    </location>
</feature>
<dbReference type="InterPro" id="IPR000644">
    <property type="entry name" value="CBS_dom"/>
</dbReference>
<feature type="domain" description="CBS" evidence="11">
    <location>
        <begin position="279"/>
        <end position="336"/>
    </location>
</feature>
<evidence type="ECO:0000256" key="10">
    <source>
        <dbReference type="SAM" id="Phobius"/>
    </source>
</evidence>
<dbReference type="Pfam" id="PF03471">
    <property type="entry name" value="CorC_HlyC"/>
    <property type="match status" value="1"/>
</dbReference>
<evidence type="ECO:0000313" key="13">
    <source>
        <dbReference type="EMBL" id="GAA4441582.1"/>
    </source>
</evidence>
<dbReference type="SUPFAM" id="SSF54631">
    <property type="entry name" value="CBS-domain pair"/>
    <property type="match status" value="1"/>
</dbReference>
<accession>A0ABP8M377</accession>
<gene>
    <name evidence="13" type="ORF">GCM10023188_40270</name>
</gene>
<evidence type="ECO:0000256" key="9">
    <source>
        <dbReference type="PROSITE-ProRule" id="PRU01193"/>
    </source>
</evidence>
<organism evidence="13 14">
    <name type="scientific">Pontibacter saemangeumensis</name>
    <dbReference type="NCBI Taxonomy" id="1084525"/>
    <lineage>
        <taxon>Bacteria</taxon>
        <taxon>Pseudomonadati</taxon>
        <taxon>Bacteroidota</taxon>
        <taxon>Cytophagia</taxon>
        <taxon>Cytophagales</taxon>
        <taxon>Hymenobacteraceae</taxon>
        <taxon>Pontibacter</taxon>
    </lineage>
</organism>
<dbReference type="SUPFAM" id="SSF56176">
    <property type="entry name" value="FAD-binding/transporter-associated domain-like"/>
    <property type="match status" value="1"/>
</dbReference>
<dbReference type="EMBL" id="BAABHC010000029">
    <property type="protein sequence ID" value="GAA4441582.1"/>
    <property type="molecule type" value="Genomic_DNA"/>
</dbReference>
<proteinExistence type="predicted"/>
<feature type="transmembrane region" description="Helical" evidence="10">
    <location>
        <begin position="131"/>
        <end position="150"/>
    </location>
</feature>
<feature type="domain" description="CNNM transmembrane" evidence="12">
    <location>
        <begin position="1"/>
        <end position="196"/>
    </location>
</feature>
<dbReference type="PROSITE" id="PS51371">
    <property type="entry name" value="CBS"/>
    <property type="match status" value="2"/>
</dbReference>
<dbReference type="InterPro" id="IPR046342">
    <property type="entry name" value="CBS_dom_sf"/>
</dbReference>
<dbReference type="Gene3D" id="3.10.580.10">
    <property type="entry name" value="CBS-domain"/>
    <property type="match status" value="1"/>
</dbReference>
<sequence length="431" mass="47793">MEILILILLTMLNGFFALSELSIISVNKNRVKQRAKQGNQNAQTILALLDSPEDFLSAIQVGITLIGIVSGAYGGAALSDDVRAWMLGIGFLAPYADTLSLVLVIGLITYFTIVVGELIPKSIALSNAEKIALAVAPVIKMFTTVTMPLVKLLSGSTNLAVRLLGVQEPTEEKMSEEEIRQIIKTAGRQGILAKEESELHQNIFTYADQRAKNLMTRRLDVEWIDINHPIEKIKDMVQASAHTKFVVSDGSFDKLVGVLHVKDFYGYLLSDRQKPLMEIIQKPIYISESMLANAVLNTFKKQKQYMGIVVDEFGSIEGIITLHDILESIVGDLPDVDELSEPAIVRREDGSYLVNGSVPIRELNKELKQEFIRKDSDDYSTLAGFIIQHLGRFPTAGEKLEHNNFELEIIDMDGVKVDKVILTHKPVSDTA</sequence>
<dbReference type="Pfam" id="PF01595">
    <property type="entry name" value="CNNM"/>
    <property type="match status" value="1"/>
</dbReference>
<feature type="transmembrane region" description="Helical" evidence="10">
    <location>
        <begin position="55"/>
        <end position="78"/>
    </location>
</feature>
<feature type="transmembrane region" description="Helical" evidence="10">
    <location>
        <begin position="6"/>
        <end position="26"/>
    </location>
</feature>
<evidence type="ECO:0000256" key="4">
    <source>
        <dbReference type="ARBA" id="ARBA00022737"/>
    </source>
</evidence>
<comment type="caution">
    <text evidence="13">The sequence shown here is derived from an EMBL/GenBank/DDBJ whole genome shotgun (WGS) entry which is preliminary data.</text>
</comment>
<protein>
    <submittedName>
        <fullName evidence="13">Hemolysin family protein</fullName>
    </submittedName>
</protein>
<dbReference type="PANTHER" id="PTHR43099">
    <property type="entry name" value="UPF0053 PROTEIN YRKA"/>
    <property type="match status" value="1"/>
</dbReference>
<reference evidence="14" key="1">
    <citation type="journal article" date="2019" name="Int. J. Syst. Evol. Microbiol.">
        <title>The Global Catalogue of Microorganisms (GCM) 10K type strain sequencing project: providing services to taxonomists for standard genome sequencing and annotation.</title>
        <authorList>
            <consortium name="The Broad Institute Genomics Platform"/>
            <consortium name="The Broad Institute Genome Sequencing Center for Infectious Disease"/>
            <person name="Wu L."/>
            <person name="Ma J."/>
        </authorList>
    </citation>
    <scope>NUCLEOTIDE SEQUENCE [LARGE SCALE GENOMIC DNA]</scope>
    <source>
        <strain evidence="14">JCM 17926</strain>
    </source>
</reference>
<keyword evidence="14" id="KW-1185">Reference proteome</keyword>
<evidence type="ECO:0000256" key="6">
    <source>
        <dbReference type="ARBA" id="ARBA00023122"/>
    </source>
</evidence>
<dbReference type="InterPro" id="IPR016169">
    <property type="entry name" value="FAD-bd_PCMH_sub2"/>
</dbReference>
<dbReference type="PROSITE" id="PS51846">
    <property type="entry name" value="CNNM"/>
    <property type="match status" value="1"/>
</dbReference>
<dbReference type="Pfam" id="PF00571">
    <property type="entry name" value="CBS"/>
    <property type="match status" value="2"/>
</dbReference>
<evidence type="ECO:0000313" key="14">
    <source>
        <dbReference type="Proteomes" id="UP001500552"/>
    </source>
</evidence>
<dbReference type="InterPro" id="IPR044751">
    <property type="entry name" value="Ion_transp-like_CBS"/>
</dbReference>
<dbReference type="CDD" id="cd04590">
    <property type="entry name" value="CBS_pair_CorC_HlyC_assoc"/>
    <property type="match status" value="1"/>
</dbReference>
<dbReference type="Proteomes" id="UP001500552">
    <property type="component" value="Unassembled WGS sequence"/>
</dbReference>
<evidence type="ECO:0000256" key="3">
    <source>
        <dbReference type="ARBA" id="ARBA00022692"/>
    </source>
</evidence>
<comment type="subcellular location">
    <subcellularLocation>
        <location evidence="1">Cell membrane</location>
        <topology evidence="1">Multi-pass membrane protein</topology>
    </subcellularLocation>
</comment>
<name>A0ABP8M377_9BACT</name>
<evidence type="ECO:0000256" key="8">
    <source>
        <dbReference type="PROSITE-ProRule" id="PRU00703"/>
    </source>
</evidence>
<keyword evidence="6 8" id="KW-0129">CBS domain</keyword>